<dbReference type="SUPFAM" id="SSF53474">
    <property type="entry name" value="alpha/beta-Hydrolases"/>
    <property type="match status" value="1"/>
</dbReference>
<dbReference type="RefSeq" id="WP_256532201.1">
    <property type="nucleotide sequence ID" value="NZ_CP101824.1"/>
</dbReference>
<reference evidence="2 3" key="1">
    <citation type="journal article" date="2019" name="Int. J. Syst. Evol. Microbiol.">
        <title>The Global Catalogue of Microorganisms (GCM) 10K type strain sequencing project: providing services to taxonomists for standard genome sequencing and annotation.</title>
        <authorList>
            <consortium name="The Broad Institute Genomics Platform"/>
            <consortium name="The Broad Institute Genome Sequencing Center for Infectious Disease"/>
            <person name="Wu L."/>
            <person name="Ma J."/>
        </authorList>
    </citation>
    <scope>NUCLEOTIDE SEQUENCE [LARGE SCALE GENOMIC DNA]</scope>
    <source>
        <strain evidence="2 3">IBRC-M 10256</strain>
    </source>
</reference>
<protein>
    <submittedName>
        <fullName evidence="2">Alpha/beta hydrolase</fullName>
    </submittedName>
</protein>
<sequence length="205" mass="21590">MSDAPSTSTTDVLIPGARDVRGSLDGPDDGDRLVVACPPHPQHGGSRTDTRLRAASTALADRGVSCVRIDYGPWDEGYGEREDVRNALRWAHERAATVACFGFSFGASEAILASASVDVPVDRVSALAPAARLAPDLDVPDAVTSLGDVPLQVVYGTRDDTADWEPVRDAAADRGAAVIEWSADHFFVGQEEAVATEVADFLTGV</sequence>
<evidence type="ECO:0000313" key="3">
    <source>
        <dbReference type="Proteomes" id="UP001595846"/>
    </source>
</evidence>
<evidence type="ECO:0000313" key="2">
    <source>
        <dbReference type="EMBL" id="MFC3956859.1"/>
    </source>
</evidence>
<dbReference type="EMBL" id="JBHSAQ010000001">
    <property type="protein sequence ID" value="MFC3956859.1"/>
    <property type="molecule type" value="Genomic_DNA"/>
</dbReference>
<keyword evidence="2" id="KW-0378">Hydrolase</keyword>
<gene>
    <name evidence="2" type="ORF">ACFOUR_00535</name>
</gene>
<organism evidence="2 3">
    <name type="scientific">Halovivax cerinus</name>
    <dbReference type="NCBI Taxonomy" id="1487865"/>
    <lineage>
        <taxon>Archaea</taxon>
        <taxon>Methanobacteriati</taxon>
        <taxon>Methanobacteriota</taxon>
        <taxon>Stenosarchaea group</taxon>
        <taxon>Halobacteria</taxon>
        <taxon>Halobacteriales</taxon>
        <taxon>Natrialbaceae</taxon>
        <taxon>Halovivax</taxon>
    </lineage>
</organism>
<dbReference type="GeneID" id="73904980"/>
<feature type="compositionally biased region" description="Polar residues" evidence="1">
    <location>
        <begin position="1"/>
        <end position="11"/>
    </location>
</feature>
<dbReference type="AlphaFoldDB" id="A0ABD5NIN8"/>
<feature type="region of interest" description="Disordered" evidence="1">
    <location>
        <begin position="1"/>
        <end position="25"/>
    </location>
</feature>
<dbReference type="Gene3D" id="3.40.50.1820">
    <property type="entry name" value="alpha/beta hydrolase"/>
    <property type="match status" value="1"/>
</dbReference>
<dbReference type="GO" id="GO:0016787">
    <property type="term" value="F:hydrolase activity"/>
    <property type="evidence" value="ECO:0007669"/>
    <property type="project" value="UniProtKB-KW"/>
</dbReference>
<comment type="caution">
    <text evidence="2">The sequence shown here is derived from an EMBL/GenBank/DDBJ whole genome shotgun (WGS) entry which is preliminary data.</text>
</comment>
<accession>A0ABD5NIN8</accession>
<evidence type="ECO:0000256" key="1">
    <source>
        <dbReference type="SAM" id="MobiDB-lite"/>
    </source>
</evidence>
<keyword evidence="3" id="KW-1185">Reference proteome</keyword>
<dbReference type="Proteomes" id="UP001595846">
    <property type="component" value="Unassembled WGS sequence"/>
</dbReference>
<proteinExistence type="predicted"/>
<dbReference type="InterPro" id="IPR029058">
    <property type="entry name" value="AB_hydrolase_fold"/>
</dbReference>
<name>A0ABD5NIN8_9EURY</name>